<accession>A0ABX0J6U1</accession>
<keyword evidence="3" id="KW-0472">Membrane</keyword>
<dbReference type="PANTHER" id="PTHR38434">
    <property type="entry name" value="BLL2549 PROTEIN"/>
    <property type="match status" value="1"/>
</dbReference>
<feature type="transmembrane region" description="Helical" evidence="3">
    <location>
        <begin position="478"/>
        <end position="494"/>
    </location>
</feature>
<keyword evidence="3" id="KW-0812">Transmembrane</keyword>
<gene>
    <name evidence="4" type="ORF">G9U52_19745</name>
</gene>
<feature type="transmembrane region" description="Helical" evidence="3">
    <location>
        <begin position="500"/>
        <end position="516"/>
    </location>
</feature>
<keyword evidence="3" id="KW-1133">Transmembrane helix</keyword>
<feature type="transmembrane region" description="Helical" evidence="3">
    <location>
        <begin position="772"/>
        <end position="790"/>
    </location>
</feature>
<feature type="transmembrane region" description="Helical" evidence="3">
    <location>
        <begin position="447"/>
        <end position="466"/>
    </location>
</feature>
<feature type="transmembrane region" description="Helical" evidence="3">
    <location>
        <begin position="746"/>
        <end position="766"/>
    </location>
</feature>
<feature type="transmembrane region" description="Helical" evidence="3">
    <location>
        <begin position="259"/>
        <end position="281"/>
    </location>
</feature>
<feature type="transmembrane region" description="Helical" evidence="3">
    <location>
        <begin position="421"/>
        <end position="441"/>
    </location>
</feature>
<keyword evidence="1" id="KW-0175">Coiled coil</keyword>
<feature type="transmembrane region" description="Helical" evidence="3">
    <location>
        <begin position="712"/>
        <end position="734"/>
    </location>
</feature>
<protein>
    <submittedName>
        <fullName evidence="4">DUF2339 domain-containing protein</fullName>
    </submittedName>
</protein>
<feature type="transmembrane region" description="Helical" evidence="3">
    <location>
        <begin position="647"/>
        <end position="665"/>
    </location>
</feature>
<feature type="transmembrane region" description="Helical" evidence="3">
    <location>
        <begin position="677"/>
        <end position="700"/>
    </location>
</feature>
<feature type="transmembrane region" description="Helical" evidence="3">
    <location>
        <begin position="234"/>
        <end position="252"/>
    </location>
</feature>
<feature type="transmembrane region" description="Helical" evidence="3">
    <location>
        <begin position="313"/>
        <end position="332"/>
    </location>
</feature>
<feature type="transmembrane region" description="Helical" evidence="3">
    <location>
        <begin position="364"/>
        <end position="384"/>
    </location>
</feature>
<dbReference type="RefSeq" id="WP_166152363.1">
    <property type="nucleotide sequence ID" value="NZ_JAAOIW010000007.1"/>
</dbReference>
<feature type="transmembrane region" description="Helical" evidence="3">
    <location>
        <begin position="390"/>
        <end position="409"/>
    </location>
</feature>
<dbReference type="EMBL" id="JAAOIW010000007">
    <property type="protein sequence ID" value="NHN32075.1"/>
    <property type="molecule type" value="Genomic_DNA"/>
</dbReference>
<feature type="coiled-coil region" evidence="1">
    <location>
        <begin position="31"/>
        <end position="65"/>
    </location>
</feature>
<feature type="transmembrane region" description="Helical" evidence="3">
    <location>
        <begin position="828"/>
        <end position="845"/>
    </location>
</feature>
<organism evidence="4 5">
    <name type="scientific">Paenibacillus agricola</name>
    <dbReference type="NCBI Taxonomy" id="2716264"/>
    <lineage>
        <taxon>Bacteria</taxon>
        <taxon>Bacillati</taxon>
        <taxon>Bacillota</taxon>
        <taxon>Bacilli</taxon>
        <taxon>Bacillales</taxon>
        <taxon>Paenibacillaceae</taxon>
        <taxon>Paenibacillus</taxon>
    </lineage>
</organism>
<evidence type="ECO:0000256" key="1">
    <source>
        <dbReference type="SAM" id="Coils"/>
    </source>
</evidence>
<evidence type="ECO:0000313" key="4">
    <source>
        <dbReference type="EMBL" id="NHN32075.1"/>
    </source>
</evidence>
<feature type="compositionally biased region" description="Basic and acidic residues" evidence="2">
    <location>
        <begin position="882"/>
        <end position="891"/>
    </location>
</feature>
<reference evidence="4" key="1">
    <citation type="submission" date="2020-03" db="EMBL/GenBank/DDBJ databases">
        <title>Draft sequencing of Paenibacilllus sp. S3N08.</title>
        <authorList>
            <person name="Kim D.-U."/>
        </authorList>
    </citation>
    <scope>NUCLEOTIDE SEQUENCE</scope>
    <source>
        <strain evidence="4">S3N08</strain>
    </source>
</reference>
<feature type="transmembrane region" description="Helical" evidence="3">
    <location>
        <begin position="528"/>
        <end position="547"/>
    </location>
</feature>
<name>A0ABX0J6U1_9BACL</name>
<feature type="transmembrane region" description="Helical" evidence="3">
    <location>
        <begin position="802"/>
        <end position="822"/>
    </location>
</feature>
<dbReference type="Pfam" id="PF10101">
    <property type="entry name" value="DUF2339"/>
    <property type="match status" value="1"/>
</dbReference>
<feature type="region of interest" description="Disordered" evidence="2">
    <location>
        <begin position="855"/>
        <end position="891"/>
    </location>
</feature>
<evidence type="ECO:0000256" key="3">
    <source>
        <dbReference type="SAM" id="Phobius"/>
    </source>
</evidence>
<keyword evidence="5" id="KW-1185">Reference proteome</keyword>
<sequence length="891" mass="100481">MKEFKDRLVSIKDNQATLMKEYQLLINEYESHDLINENQTLRQQYEDYKLRLAELQQKYTLKDEENAKLRVSLGEQIMDEKLNIIKISGEKLGTYFAAADQGHTNRLTAFENETKKKLEQLMRLAASQLGEEKQEILTKLEQVSIELNQQILTHRARLAEEEKKQRLEAKGGLEQLAAEDVSEEVLQKRMKQNQMEMKIGLNWINKLGILLIILGVGAAFRYSYSTWFNDYAKGSLFFLLGALMLAGGEWLFRKQKQTFALGLLGGGISILYGSIFYSYFLLEIIDLYVGLTLSVLVSATAVLLSLRYQSRTVCALGLIGGYLPLASYGSAFGLQGNAIYVAMGYLFLLNLVILLVSFRQRWTVISYISFVLNAPSIVLLSLFAPSETMGMLYSVLTFAMYVAITLAYPFQYKMKLSIADVCLLALNTLTSCGVLYGLMVKAELQDYMGLLALVFCLVYIGLGRFIEKAMKQEKATMLLFYATSLTFAILMIPFQLGVKWLSMGWLVEGVVLILFGRYNQLKKLERAGWGIFLLCLGAFYLWDVAVIEIMVSRGSYFDLKYSSVMVGMLLVTLFYAGGNKWFAGKVAGGGAGNEQLKNAPYALHPLGEKAIAAFKYFTLANLWVYLLVESNKLYDRWVPSSFYQFEFYEVMLAAMITIGLAYALSRVSVLYDQVVKYYTWFLYVVGYIMCLSITVSHPVLQSNYAENGAAEYVALALLIGFNVLVFFSGRDVLVKVMRRSYATMEMYPVILGVYLLGVATVFLNVQFHLGEVSLLFSFLYLLLAIGYIVYGFRYKYIYIRRLGLGLTLFATAKLVFYDLSSLPAGGKVIGYFCFGLVLLGISYVYQKVSSKLEVPHVPNQTPGRKTGQEPDPRSEGQPGKIPDPKEPDPKD</sequence>
<dbReference type="InterPro" id="IPR019286">
    <property type="entry name" value="DUF2339_TM"/>
</dbReference>
<feature type="transmembrane region" description="Helical" evidence="3">
    <location>
        <begin position="610"/>
        <end position="627"/>
    </location>
</feature>
<proteinExistence type="predicted"/>
<dbReference type="Proteomes" id="UP001165962">
    <property type="component" value="Unassembled WGS sequence"/>
</dbReference>
<feature type="transmembrane region" description="Helical" evidence="3">
    <location>
        <begin position="559"/>
        <end position="576"/>
    </location>
</feature>
<comment type="caution">
    <text evidence="4">The sequence shown here is derived from an EMBL/GenBank/DDBJ whole genome shotgun (WGS) entry which is preliminary data.</text>
</comment>
<feature type="transmembrane region" description="Helical" evidence="3">
    <location>
        <begin position="287"/>
        <end position="306"/>
    </location>
</feature>
<feature type="transmembrane region" description="Helical" evidence="3">
    <location>
        <begin position="199"/>
        <end position="222"/>
    </location>
</feature>
<dbReference type="PANTHER" id="PTHR38434:SF1">
    <property type="entry name" value="BLL2549 PROTEIN"/>
    <property type="match status" value="1"/>
</dbReference>
<evidence type="ECO:0000256" key="2">
    <source>
        <dbReference type="SAM" id="MobiDB-lite"/>
    </source>
</evidence>
<feature type="transmembrane region" description="Helical" evidence="3">
    <location>
        <begin position="338"/>
        <end position="357"/>
    </location>
</feature>
<evidence type="ECO:0000313" key="5">
    <source>
        <dbReference type="Proteomes" id="UP001165962"/>
    </source>
</evidence>